<dbReference type="Pfam" id="PF10094">
    <property type="entry name" value="DUF2332"/>
    <property type="match status" value="1"/>
</dbReference>
<protein>
    <recommendedName>
        <fullName evidence="3">DUF2332 domain-containing protein</fullName>
    </recommendedName>
</protein>
<dbReference type="EMBL" id="FLUV01001578">
    <property type="protein sequence ID" value="SBW23397.1"/>
    <property type="molecule type" value="Genomic_DNA"/>
</dbReference>
<name>A0A1C3P0M4_9ACTN</name>
<dbReference type="Proteomes" id="UP000199013">
    <property type="component" value="Unassembled WGS sequence"/>
</dbReference>
<sequence>MTTADRYRLFGQREARPESPTYERLALAIAEDLELLRLIDTLPEPRRQPNLLFAATRYLAGPMKEPEAFRDWALRHWSDLARIMSRRRTQTNEPARCSALLPVLAGLPQPLALLEVGASAGLCLYPDAYRYHYGRHTVGPADSPVQLDCAVEGDVPLPDRVPVVVWRAGLDLNPLDVSDDDDVRWLNALVWAEQHDRRRRLQAAITLARADPPLLTRGDLLTDLAALAARAPADATLVIFHSAVLAYVPMEIRTAFVELVQSLPARWISNEGVGVLPELTAGIATPPAGPAMFLLALDRRPLAFTAPHGQALRWLEPQDRHP</sequence>
<dbReference type="InterPro" id="IPR011200">
    <property type="entry name" value="UCP012608"/>
</dbReference>
<evidence type="ECO:0000313" key="1">
    <source>
        <dbReference type="EMBL" id="SBW23397.1"/>
    </source>
</evidence>
<evidence type="ECO:0000313" key="2">
    <source>
        <dbReference type="Proteomes" id="UP000199013"/>
    </source>
</evidence>
<accession>A0A1C3P0M4</accession>
<evidence type="ECO:0008006" key="3">
    <source>
        <dbReference type="Google" id="ProtNLM"/>
    </source>
</evidence>
<organism evidence="1 2">
    <name type="scientific">Candidatus Protofrankia californiensis</name>
    <dbReference type="NCBI Taxonomy" id="1839754"/>
    <lineage>
        <taxon>Bacteria</taxon>
        <taxon>Bacillati</taxon>
        <taxon>Actinomycetota</taxon>
        <taxon>Actinomycetes</taxon>
        <taxon>Frankiales</taxon>
        <taxon>Frankiaceae</taxon>
        <taxon>Protofrankia</taxon>
    </lineage>
</organism>
<gene>
    <name evidence="1" type="ORF">FDG2_3762</name>
</gene>
<keyword evidence="2" id="KW-1185">Reference proteome</keyword>
<proteinExistence type="predicted"/>
<reference evidence="2" key="1">
    <citation type="submission" date="2016-02" db="EMBL/GenBank/DDBJ databases">
        <authorList>
            <person name="Wibberg D."/>
        </authorList>
    </citation>
    <scope>NUCLEOTIDE SEQUENCE [LARGE SCALE GENOMIC DNA]</scope>
</reference>
<dbReference type="AlphaFoldDB" id="A0A1C3P0M4"/>